<accession>A0AAV2SL15</accession>
<gene>
    <name evidence="1" type="ORF">MNOR_LOCUS37917</name>
</gene>
<dbReference type="EMBL" id="CAXKWB010080908">
    <property type="protein sequence ID" value="CAL4205356.1"/>
    <property type="molecule type" value="Genomic_DNA"/>
</dbReference>
<proteinExistence type="predicted"/>
<dbReference type="Proteomes" id="UP001497623">
    <property type="component" value="Unassembled WGS sequence"/>
</dbReference>
<evidence type="ECO:0000313" key="2">
    <source>
        <dbReference type="Proteomes" id="UP001497623"/>
    </source>
</evidence>
<reference evidence="1 2" key="1">
    <citation type="submission" date="2024-05" db="EMBL/GenBank/DDBJ databases">
        <authorList>
            <person name="Wallberg A."/>
        </authorList>
    </citation>
    <scope>NUCLEOTIDE SEQUENCE [LARGE SCALE GENOMIC DNA]</scope>
</reference>
<evidence type="ECO:0000313" key="1">
    <source>
        <dbReference type="EMBL" id="CAL4205356.1"/>
    </source>
</evidence>
<keyword evidence="2" id="KW-1185">Reference proteome</keyword>
<name>A0AAV2SL15_MEGNR</name>
<organism evidence="1 2">
    <name type="scientific">Meganyctiphanes norvegica</name>
    <name type="common">Northern krill</name>
    <name type="synonym">Thysanopoda norvegica</name>
    <dbReference type="NCBI Taxonomy" id="48144"/>
    <lineage>
        <taxon>Eukaryota</taxon>
        <taxon>Metazoa</taxon>
        <taxon>Ecdysozoa</taxon>
        <taxon>Arthropoda</taxon>
        <taxon>Crustacea</taxon>
        <taxon>Multicrustacea</taxon>
        <taxon>Malacostraca</taxon>
        <taxon>Eumalacostraca</taxon>
        <taxon>Eucarida</taxon>
        <taxon>Euphausiacea</taxon>
        <taxon>Euphausiidae</taxon>
        <taxon>Meganyctiphanes</taxon>
    </lineage>
</organism>
<comment type="caution">
    <text evidence="1">The sequence shown here is derived from an EMBL/GenBank/DDBJ whole genome shotgun (WGS) entry which is preliminary data.</text>
</comment>
<sequence length="193" mass="20878">MVATIKISITKYTRINSVTKTKDSANIISEARSSISSTRKIRTSINRTSSLGRTVNSINKTNCLDRTVNSPNITNSLYRTVNSTKGTNSLNKAVNSTNRTNSLDRTVNSVNKMDHLVLIINSSSSKTKMDKDKTSRHSNCKGLLKGGSCCSVTLVLIQCTKFACKFAKLRALEKNQSAGSGPGPEEMMPVLGG</sequence>
<dbReference type="AlphaFoldDB" id="A0AAV2SL15"/>
<protein>
    <submittedName>
        <fullName evidence="1">Uncharacterized protein</fullName>
    </submittedName>
</protein>